<sequence length="90" mass="9885">MLAIVIVVLQLWSSGFHHHALSDKSDDCVACQWAEQDLPPPPHVPQADLSAVQYFLAGSTLAAPLYFFRQAISPYLAPYSQAPPVLSSRH</sequence>
<proteinExistence type="predicted"/>
<gene>
    <name evidence="1" type="ORF">C798_08410</name>
</gene>
<dbReference type="AlphaFoldDB" id="A0A6M3ZQG9"/>
<name>A0A6M3ZQG9_9BURK</name>
<dbReference type="EMBL" id="CP008956">
    <property type="protein sequence ID" value="QJQ00250.1"/>
    <property type="molecule type" value="Genomic_DNA"/>
</dbReference>
<organism evidence="1 2">
    <name type="scientific">Herbaspirillum rubrisubalbicans Os34</name>
    <dbReference type="NCBI Taxonomy" id="1235827"/>
    <lineage>
        <taxon>Bacteria</taxon>
        <taxon>Pseudomonadati</taxon>
        <taxon>Pseudomonadota</taxon>
        <taxon>Betaproteobacteria</taxon>
        <taxon>Burkholderiales</taxon>
        <taxon>Oxalobacteraceae</taxon>
        <taxon>Herbaspirillum</taxon>
    </lineage>
</organism>
<protein>
    <submittedName>
        <fullName evidence="1">Uncharacterized protein</fullName>
    </submittedName>
</protein>
<dbReference type="Proteomes" id="UP000501648">
    <property type="component" value="Chromosome"/>
</dbReference>
<reference evidence="1 2" key="1">
    <citation type="journal article" date="2012" name="J. Bacteriol.">
        <title>Genome sequence of the pathogenic Herbaspirillum seropedicae strain Os34, isolated from rice roots.</title>
        <authorList>
            <person name="Ye W."/>
            <person name="Ye S."/>
            <person name="Liu J."/>
            <person name="Chang S."/>
            <person name="Chen M."/>
            <person name="Zhu B."/>
            <person name="Guo L."/>
            <person name="An Q."/>
        </authorList>
    </citation>
    <scope>NUCLEOTIDE SEQUENCE [LARGE SCALE GENOMIC DNA]</scope>
    <source>
        <strain evidence="1 2">Os34</strain>
    </source>
</reference>
<evidence type="ECO:0000313" key="2">
    <source>
        <dbReference type="Proteomes" id="UP000501648"/>
    </source>
</evidence>
<evidence type="ECO:0000313" key="1">
    <source>
        <dbReference type="EMBL" id="QJQ00250.1"/>
    </source>
</evidence>
<accession>A0A6M3ZQG9</accession>